<dbReference type="EMBL" id="JBHSWD010000001">
    <property type="protein sequence ID" value="MFC6591703.1"/>
    <property type="molecule type" value="Genomic_DNA"/>
</dbReference>
<proteinExistence type="predicted"/>
<dbReference type="RefSeq" id="WP_380082709.1">
    <property type="nucleotide sequence ID" value="NZ_JBHSWD010000001.1"/>
</dbReference>
<accession>A0ABW1YBT7</accession>
<evidence type="ECO:0000313" key="2">
    <source>
        <dbReference type="Proteomes" id="UP001596297"/>
    </source>
</evidence>
<name>A0ABW1YBT7_9DEIO</name>
<protein>
    <submittedName>
        <fullName evidence="1">Uncharacterized protein</fullName>
    </submittedName>
</protein>
<comment type="caution">
    <text evidence="1">The sequence shown here is derived from an EMBL/GenBank/DDBJ whole genome shotgun (WGS) entry which is preliminary data.</text>
</comment>
<reference evidence="2" key="1">
    <citation type="journal article" date="2019" name="Int. J. Syst. Evol. Microbiol.">
        <title>The Global Catalogue of Microorganisms (GCM) 10K type strain sequencing project: providing services to taxonomists for standard genome sequencing and annotation.</title>
        <authorList>
            <consortium name="The Broad Institute Genomics Platform"/>
            <consortium name="The Broad Institute Genome Sequencing Center for Infectious Disease"/>
            <person name="Wu L."/>
            <person name="Ma J."/>
        </authorList>
    </citation>
    <scope>NUCLEOTIDE SEQUENCE [LARGE SCALE GENOMIC DNA]</scope>
    <source>
        <strain evidence="2">CGMCC 1.15772</strain>
    </source>
</reference>
<organism evidence="1 2">
    <name type="scientific">Deinococcus lacus</name>
    <dbReference type="NCBI Taxonomy" id="392561"/>
    <lineage>
        <taxon>Bacteria</taxon>
        <taxon>Thermotogati</taxon>
        <taxon>Deinococcota</taxon>
        <taxon>Deinococci</taxon>
        <taxon>Deinococcales</taxon>
        <taxon>Deinococcaceae</taxon>
        <taxon>Deinococcus</taxon>
    </lineage>
</organism>
<evidence type="ECO:0000313" key="1">
    <source>
        <dbReference type="EMBL" id="MFC6591703.1"/>
    </source>
</evidence>
<sequence length="52" mass="5603">MNIPQDRTPKNRQEVADELAAFIATASPELLSVLGLMAGHSRQDQQGEEAPA</sequence>
<keyword evidence="2" id="KW-1185">Reference proteome</keyword>
<gene>
    <name evidence="1" type="ORF">ACFP81_06535</name>
</gene>
<dbReference type="Proteomes" id="UP001596297">
    <property type="component" value="Unassembled WGS sequence"/>
</dbReference>